<proteinExistence type="predicted"/>
<name>E8X0G2_GRATM</name>
<dbReference type="Proteomes" id="UP000000343">
    <property type="component" value="Chromosome"/>
</dbReference>
<keyword evidence="5 9" id="KW-0812">Transmembrane</keyword>
<dbReference type="GO" id="GO:0009103">
    <property type="term" value="P:lipopolysaccharide biosynthetic process"/>
    <property type="evidence" value="ECO:0007669"/>
    <property type="project" value="UniProtKB-ARBA"/>
</dbReference>
<dbReference type="EMBL" id="CP002480">
    <property type="protein sequence ID" value="ADW67826.1"/>
    <property type="molecule type" value="Genomic_DNA"/>
</dbReference>
<feature type="transmembrane region" description="Helical" evidence="9">
    <location>
        <begin position="156"/>
        <end position="174"/>
    </location>
</feature>
<feature type="transmembrane region" description="Helical" evidence="9">
    <location>
        <begin position="300"/>
        <end position="317"/>
    </location>
</feature>
<evidence type="ECO:0000256" key="5">
    <source>
        <dbReference type="ARBA" id="ARBA00022692"/>
    </source>
</evidence>
<dbReference type="PaxDb" id="1198114-AciX9_0757"/>
<dbReference type="AlphaFoldDB" id="E8X0G2"/>
<comment type="subcellular location">
    <subcellularLocation>
        <location evidence="1">Cell membrane</location>
        <topology evidence="1">Multi-pass membrane protein</topology>
    </subcellularLocation>
</comment>
<keyword evidence="3" id="KW-0328">Glycosyltransferase</keyword>
<evidence type="ECO:0000256" key="4">
    <source>
        <dbReference type="ARBA" id="ARBA00022679"/>
    </source>
</evidence>
<dbReference type="PANTHER" id="PTHR33908">
    <property type="entry name" value="MANNOSYLTRANSFERASE YKCB-RELATED"/>
    <property type="match status" value="1"/>
</dbReference>
<feature type="transmembrane region" description="Helical" evidence="9">
    <location>
        <begin position="324"/>
        <end position="342"/>
    </location>
</feature>
<feature type="transmembrane region" description="Helical" evidence="9">
    <location>
        <begin position="234"/>
        <end position="256"/>
    </location>
</feature>
<dbReference type="KEGG" id="acm:AciX9_0757"/>
<dbReference type="PANTHER" id="PTHR33908:SF11">
    <property type="entry name" value="MEMBRANE PROTEIN"/>
    <property type="match status" value="1"/>
</dbReference>
<keyword evidence="2" id="KW-1003">Cell membrane</keyword>
<evidence type="ECO:0000256" key="8">
    <source>
        <dbReference type="SAM" id="MobiDB-lite"/>
    </source>
</evidence>
<evidence type="ECO:0000313" key="11">
    <source>
        <dbReference type="Proteomes" id="UP000000343"/>
    </source>
</evidence>
<dbReference type="GO" id="GO:0005886">
    <property type="term" value="C:plasma membrane"/>
    <property type="evidence" value="ECO:0007669"/>
    <property type="project" value="UniProtKB-SubCell"/>
</dbReference>
<feature type="compositionally biased region" description="Polar residues" evidence="8">
    <location>
        <begin position="541"/>
        <end position="552"/>
    </location>
</feature>
<evidence type="ECO:0000256" key="1">
    <source>
        <dbReference type="ARBA" id="ARBA00004651"/>
    </source>
</evidence>
<evidence type="ECO:0000256" key="7">
    <source>
        <dbReference type="ARBA" id="ARBA00023136"/>
    </source>
</evidence>
<organism evidence="11">
    <name type="scientific">Granulicella tundricola (strain ATCC BAA-1859 / DSM 23138 / MP5ACTX9)</name>
    <dbReference type="NCBI Taxonomy" id="1198114"/>
    <lineage>
        <taxon>Bacteria</taxon>
        <taxon>Pseudomonadati</taxon>
        <taxon>Acidobacteriota</taxon>
        <taxon>Terriglobia</taxon>
        <taxon>Terriglobales</taxon>
        <taxon>Acidobacteriaceae</taxon>
        <taxon>Granulicella</taxon>
    </lineage>
</organism>
<dbReference type="eggNOG" id="COG1807">
    <property type="taxonomic scope" value="Bacteria"/>
</dbReference>
<feature type="transmembrane region" description="Helical" evidence="9">
    <location>
        <begin position="348"/>
        <end position="368"/>
    </location>
</feature>
<evidence type="ECO:0000256" key="2">
    <source>
        <dbReference type="ARBA" id="ARBA00022475"/>
    </source>
</evidence>
<evidence type="ECO:0000313" key="10">
    <source>
        <dbReference type="EMBL" id="ADW67826.1"/>
    </source>
</evidence>
<gene>
    <name evidence="10" type="ordered locus">AciX9_0757</name>
</gene>
<evidence type="ECO:0000256" key="9">
    <source>
        <dbReference type="SAM" id="Phobius"/>
    </source>
</evidence>
<dbReference type="OrthoDB" id="102073at2"/>
<feature type="transmembrane region" description="Helical" evidence="9">
    <location>
        <begin position="129"/>
        <end position="150"/>
    </location>
</feature>
<dbReference type="HOGENOM" id="CLU_493289_0_0_0"/>
<keyword evidence="11" id="KW-1185">Reference proteome</keyword>
<feature type="region of interest" description="Disordered" evidence="8">
    <location>
        <begin position="518"/>
        <end position="552"/>
    </location>
</feature>
<dbReference type="RefSeq" id="WP_013579152.1">
    <property type="nucleotide sequence ID" value="NC_015064.1"/>
</dbReference>
<evidence type="ECO:0000256" key="6">
    <source>
        <dbReference type="ARBA" id="ARBA00022989"/>
    </source>
</evidence>
<sequence length="552" mass="61848">MTLLPKPFRLLVQTLMLLGAAVFFALHFTHLAADFPNFSPWMDWSKYTDEGWYGDAAIRHYQLGHWYVPGDFNPAAALPVWPLLEAILFRFTGVSLVAVRALTVSVFGGILIASFLLLRRWASLRGSTLAPYAAILLLAVSPFCFVFTRMGILEPLLVLLTLLALLAASHVTHLRPPTGHWKQDLIQSIRPNLLPLLALAVLLPAIILTKTTGLFLVPAIAFLVFAALDYHVLPFLRVSIPTVALAILIWLAYFVGVVRPHYLLDYRYLFSANAYTQITLATATTVLSDTFKDGNWMGKILFPTAVACIAVSAIFFTRLRRHPLIPALLLWALGYAAFLAYHDNLQPRYYLVVAVPLTLLIPVVIEELILTRIRANTPRYLTLAAAAALILTITIPQAHETLHYVRHPEYTLLDAFHQVHDIIVADHNQNPDHNPLVLSISGSDLSLATGLPSICDDFGTLELEDRVKKYRPGWYLTWNKIEDDKMDALDPTFQPERVATIPAMDDPDRNLLILYRLNPTDVTPPTPGKHKPTPRNLRTKVGQQPSTRQLEH</sequence>
<evidence type="ECO:0008006" key="12">
    <source>
        <dbReference type="Google" id="ProtNLM"/>
    </source>
</evidence>
<dbReference type="GO" id="GO:0016763">
    <property type="term" value="F:pentosyltransferase activity"/>
    <property type="evidence" value="ECO:0007669"/>
    <property type="project" value="TreeGrafter"/>
</dbReference>
<feature type="transmembrane region" description="Helical" evidence="9">
    <location>
        <begin position="195"/>
        <end position="228"/>
    </location>
</feature>
<feature type="transmembrane region" description="Helical" evidence="9">
    <location>
        <begin position="87"/>
        <end position="117"/>
    </location>
</feature>
<evidence type="ECO:0000256" key="3">
    <source>
        <dbReference type="ARBA" id="ARBA00022676"/>
    </source>
</evidence>
<feature type="transmembrane region" description="Helical" evidence="9">
    <location>
        <begin position="380"/>
        <end position="398"/>
    </location>
</feature>
<keyword evidence="6 9" id="KW-1133">Transmembrane helix</keyword>
<keyword evidence="4" id="KW-0808">Transferase</keyword>
<accession>E8X0G2</accession>
<protein>
    <recommendedName>
        <fullName evidence="12">Glycosyltransferase RgtA/B/C/D-like domain-containing protein</fullName>
    </recommendedName>
</protein>
<reference evidence="11" key="1">
    <citation type="submission" date="2011-01" db="EMBL/GenBank/DDBJ databases">
        <title>Complete sequence of chromosome of Acidobacterium sp. MP5ACTX9.</title>
        <authorList>
            <consortium name="US DOE Joint Genome Institute"/>
            <person name="Lucas S."/>
            <person name="Copeland A."/>
            <person name="Lapidus A."/>
            <person name="Cheng J.-F."/>
            <person name="Goodwin L."/>
            <person name="Pitluck S."/>
            <person name="Teshima H."/>
            <person name="Detter J.C."/>
            <person name="Han C."/>
            <person name="Tapia R."/>
            <person name="Land M."/>
            <person name="Hauser L."/>
            <person name="Kyrpides N."/>
            <person name="Ivanova N."/>
            <person name="Ovchinnikova G."/>
            <person name="Pagani I."/>
            <person name="Rawat S.R."/>
            <person name="Mannisto M."/>
            <person name="Haggblom M.M."/>
            <person name="Woyke T."/>
        </authorList>
    </citation>
    <scope>NUCLEOTIDE SEQUENCE [LARGE SCALE GENOMIC DNA]</scope>
    <source>
        <strain evidence="11">MP5ACTX9</strain>
    </source>
</reference>
<dbReference type="InterPro" id="IPR050297">
    <property type="entry name" value="LipidA_mod_glycosyltrf_83"/>
</dbReference>
<keyword evidence="7 9" id="KW-0472">Membrane</keyword>